<dbReference type="SUPFAM" id="SSF57701">
    <property type="entry name" value="Zn2/Cys6 DNA-binding domain"/>
    <property type="match status" value="1"/>
</dbReference>
<keyword evidence="5" id="KW-1185">Reference proteome</keyword>
<gene>
    <name evidence="4" type="ORF">B5807_00302</name>
</gene>
<dbReference type="CDD" id="cd12148">
    <property type="entry name" value="fungal_TF_MHR"/>
    <property type="match status" value="1"/>
</dbReference>
<dbReference type="AlphaFoldDB" id="A0A1Y2ME15"/>
<reference evidence="4 5" key="1">
    <citation type="journal article" date="2017" name="Genome Announc.">
        <title>Genome sequence of the saprophytic ascomycete Epicoccum nigrum ICMP 19927 strain isolated from New Zealand.</title>
        <authorList>
            <person name="Fokin M."/>
            <person name="Fleetwood D."/>
            <person name="Weir B.S."/>
            <person name="Villas-Boas S.G."/>
        </authorList>
    </citation>
    <scope>NUCLEOTIDE SEQUENCE [LARGE SCALE GENOMIC DNA]</scope>
    <source>
        <strain evidence="4 5">ICMP 19927</strain>
    </source>
</reference>
<evidence type="ECO:0000259" key="3">
    <source>
        <dbReference type="PROSITE" id="PS50048"/>
    </source>
</evidence>
<dbReference type="InParanoid" id="A0A1Y2ME15"/>
<feature type="region of interest" description="Disordered" evidence="2">
    <location>
        <begin position="63"/>
        <end position="84"/>
    </location>
</feature>
<proteinExistence type="predicted"/>
<dbReference type="CDD" id="cd00067">
    <property type="entry name" value="GAL4"/>
    <property type="match status" value="1"/>
</dbReference>
<dbReference type="SMART" id="SM00066">
    <property type="entry name" value="GAL4"/>
    <property type="match status" value="1"/>
</dbReference>
<dbReference type="Pfam" id="PF00172">
    <property type="entry name" value="Zn_clus"/>
    <property type="match status" value="1"/>
</dbReference>
<dbReference type="PROSITE" id="PS50048">
    <property type="entry name" value="ZN2_CY6_FUNGAL_2"/>
    <property type="match status" value="1"/>
</dbReference>
<name>A0A1Y2ME15_EPING</name>
<dbReference type="PANTHER" id="PTHR31668:SF20">
    <property type="entry name" value="ZN(II)2CYS6 TRANSCRIPTION FACTOR (EUROFUNG)"/>
    <property type="match status" value="1"/>
</dbReference>
<feature type="compositionally biased region" description="Low complexity" evidence="2">
    <location>
        <begin position="68"/>
        <end position="84"/>
    </location>
</feature>
<dbReference type="InterPro" id="IPR050797">
    <property type="entry name" value="Carb_Metab_Trans_Reg"/>
</dbReference>
<protein>
    <recommendedName>
        <fullName evidence="3">Zn(2)-C6 fungal-type domain-containing protein</fullName>
    </recommendedName>
</protein>
<dbReference type="PANTHER" id="PTHR31668">
    <property type="entry name" value="GLUCOSE TRANSPORT TRANSCRIPTION REGULATOR RGT1-RELATED-RELATED"/>
    <property type="match status" value="1"/>
</dbReference>
<dbReference type="EMBL" id="KZ107838">
    <property type="protein sequence ID" value="OSS54330.1"/>
    <property type="molecule type" value="Genomic_DNA"/>
</dbReference>
<sequence length="498" mass="54854">MTSARKVIPKACDACRRRKVRCNGQQPCSGCTSANLTCTYVSPRGQGGNRGARATVLNELRANQAQQATSNSPASSDSTDSPSINIHAAEPSFVQGCIDAYLCRIRSVVPILTSQALETEVQLAKTSAQSLQFVLAFCAYVANFGNVLEETQPGHRSGSLVEYGRQCLTNALRAQAVRNSDPTPRSMFVSFFLYGAHAGLGDYQQGWFYLREATTLFTMLKKDAVSWYDERTHGSVFWILLISERSHGLRRSRPITLQITSSSPTLSSIQASSLQVLASVFQPLDESFFSVWNGSTKDCSKEWLLELERAVRTALPLNLDASTEEVANLRVSQFWVRIKLWELFPRFGFLSTESVFECLTFRYPIVVAKDLSILAIKLPIASLQVHGVGMTEKVFDIACAVADVLPFIDVSTSQVELGPVDYLTQVVSVLAKLPGGSAKFVPLLLAKINELRPELVHTLSTATQLPLTAFNNPMSPATQFLYEEEVSRGLYADLRRAL</sequence>
<dbReference type="InterPro" id="IPR001138">
    <property type="entry name" value="Zn2Cys6_DnaBD"/>
</dbReference>
<dbReference type="GO" id="GO:0000981">
    <property type="term" value="F:DNA-binding transcription factor activity, RNA polymerase II-specific"/>
    <property type="evidence" value="ECO:0007669"/>
    <property type="project" value="InterPro"/>
</dbReference>
<dbReference type="STRING" id="105696.A0A1Y2ME15"/>
<evidence type="ECO:0000256" key="1">
    <source>
        <dbReference type="ARBA" id="ARBA00023242"/>
    </source>
</evidence>
<dbReference type="Gene3D" id="4.10.240.10">
    <property type="entry name" value="Zn(2)-C6 fungal-type DNA-binding domain"/>
    <property type="match status" value="1"/>
</dbReference>
<dbReference type="Proteomes" id="UP000193240">
    <property type="component" value="Unassembled WGS sequence"/>
</dbReference>
<organism evidence="4 5">
    <name type="scientific">Epicoccum nigrum</name>
    <name type="common">Soil fungus</name>
    <name type="synonym">Epicoccum purpurascens</name>
    <dbReference type="NCBI Taxonomy" id="105696"/>
    <lineage>
        <taxon>Eukaryota</taxon>
        <taxon>Fungi</taxon>
        <taxon>Dikarya</taxon>
        <taxon>Ascomycota</taxon>
        <taxon>Pezizomycotina</taxon>
        <taxon>Dothideomycetes</taxon>
        <taxon>Pleosporomycetidae</taxon>
        <taxon>Pleosporales</taxon>
        <taxon>Pleosporineae</taxon>
        <taxon>Didymellaceae</taxon>
        <taxon>Epicoccum</taxon>
    </lineage>
</organism>
<dbReference type="InterPro" id="IPR036864">
    <property type="entry name" value="Zn2-C6_fun-type_DNA-bd_sf"/>
</dbReference>
<dbReference type="OMA" id="MIWQLST"/>
<dbReference type="GO" id="GO:0008270">
    <property type="term" value="F:zinc ion binding"/>
    <property type="evidence" value="ECO:0007669"/>
    <property type="project" value="InterPro"/>
</dbReference>
<accession>A0A1Y2ME15</accession>
<feature type="domain" description="Zn(2)-C6 fungal-type" evidence="3">
    <location>
        <begin position="11"/>
        <end position="40"/>
    </location>
</feature>
<dbReference type="PROSITE" id="PS00463">
    <property type="entry name" value="ZN2_CY6_FUNGAL_1"/>
    <property type="match status" value="1"/>
</dbReference>
<keyword evidence="1" id="KW-0539">Nucleus</keyword>
<evidence type="ECO:0000313" key="4">
    <source>
        <dbReference type="EMBL" id="OSS54330.1"/>
    </source>
</evidence>
<evidence type="ECO:0000313" key="5">
    <source>
        <dbReference type="Proteomes" id="UP000193240"/>
    </source>
</evidence>
<evidence type="ECO:0000256" key="2">
    <source>
        <dbReference type="SAM" id="MobiDB-lite"/>
    </source>
</evidence>